<protein>
    <submittedName>
        <fullName evidence="1">Mitochondrial substrate carrier family protein isoform 1</fullName>
    </submittedName>
</protein>
<proteinExistence type="predicted"/>
<name>A0A6A2ZT33_HIBSY</name>
<reference evidence="1" key="1">
    <citation type="submission" date="2019-09" db="EMBL/GenBank/DDBJ databases">
        <title>Draft genome information of white flower Hibiscus syriacus.</title>
        <authorList>
            <person name="Kim Y.-M."/>
        </authorList>
    </citation>
    <scope>NUCLEOTIDE SEQUENCE [LARGE SCALE GENOMIC DNA]</scope>
    <source>
        <strain evidence="1">YM2019G1</strain>
    </source>
</reference>
<dbReference type="Pfam" id="PF12043">
    <property type="entry name" value="DUF3527"/>
    <property type="match status" value="3"/>
</dbReference>
<comment type="caution">
    <text evidence="1">The sequence shown here is derived from an EMBL/GenBank/DDBJ whole genome shotgun (WGS) entry which is preliminary data.</text>
</comment>
<dbReference type="PANTHER" id="PTHR31390:SF0">
    <property type="entry name" value="DOMAIN PROTEIN, PUTATIVE (DUF3527)-RELATED"/>
    <property type="match status" value="1"/>
</dbReference>
<gene>
    <name evidence="1" type="ORF">F3Y22_tig00110777pilonHSYRG00045</name>
</gene>
<dbReference type="EMBL" id="VEPZ02001107">
    <property type="protein sequence ID" value="KAE8694587.1"/>
    <property type="molecule type" value="Genomic_DNA"/>
</dbReference>
<keyword evidence="2" id="KW-1185">Reference proteome</keyword>
<evidence type="ECO:0000313" key="2">
    <source>
        <dbReference type="Proteomes" id="UP000436088"/>
    </source>
</evidence>
<dbReference type="InterPro" id="IPR021916">
    <property type="entry name" value="DUF3527"/>
</dbReference>
<dbReference type="Proteomes" id="UP000436088">
    <property type="component" value="Unassembled WGS sequence"/>
</dbReference>
<accession>A0A6A2ZT33</accession>
<dbReference type="AlphaFoldDB" id="A0A6A2ZT33"/>
<organism evidence="1 2">
    <name type="scientific">Hibiscus syriacus</name>
    <name type="common">Rose of Sharon</name>
    <dbReference type="NCBI Taxonomy" id="106335"/>
    <lineage>
        <taxon>Eukaryota</taxon>
        <taxon>Viridiplantae</taxon>
        <taxon>Streptophyta</taxon>
        <taxon>Embryophyta</taxon>
        <taxon>Tracheophyta</taxon>
        <taxon>Spermatophyta</taxon>
        <taxon>Magnoliopsida</taxon>
        <taxon>eudicotyledons</taxon>
        <taxon>Gunneridae</taxon>
        <taxon>Pentapetalae</taxon>
        <taxon>rosids</taxon>
        <taxon>malvids</taxon>
        <taxon>Malvales</taxon>
        <taxon>Malvaceae</taxon>
        <taxon>Malvoideae</taxon>
        <taxon>Hibiscus</taxon>
    </lineage>
</organism>
<sequence length="520" mass="57879">MYAGSKLNTLSISRPYSESCSSDDFIEIYLCSDKKEKLLGETLGADNKMDLSFPCEPVVSPLGYGINLVENDAAHNPHSSLSAKIKMPHSQCTSESDSISSASSRTRFTPIRKMFDPFMKSSLIESTRRNKTFRKSLLHDFSRSPQNTKLDSDFVEKDGVHSPVHLHGCLKLGAKHGVPYFKFSMNEPEEVFLAKASKADNAFNWVYTFHSVDNKKKSKANIPELSDLSKAAASIVAQMQVSCRLCSEINDGGDVKKCMVTEFVLYDTTRARQQATFFRSADDHSNVVRLKDHINHTLDSDEVEFRNGIPVDLHPNLEIASIVIQVSSMNRESLRYRRGDKFDDKRHLDLLNVSMIEESKSKIQYSRSQEKVKVIIPTGNHGFPCAETRGLSSLLDRWRFGGGCDCGGWDMACPLGAKENTPALTMTAIEGGYAIDFHAKLSALQAFSICVVVLHCTETSATVGEMETKRSPQYNSLKKLIDEEVKFLIKAVTEEKNVSKVEAVPASYVINLPFSPVSIV</sequence>
<dbReference type="PANTHER" id="PTHR31390">
    <property type="entry name" value="EXPRESSED PROTEIN"/>
    <property type="match status" value="1"/>
</dbReference>
<evidence type="ECO:0000313" key="1">
    <source>
        <dbReference type="EMBL" id="KAE8694587.1"/>
    </source>
</evidence>